<dbReference type="PROSITE" id="PS50076">
    <property type="entry name" value="DNAJ_2"/>
    <property type="match status" value="1"/>
</dbReference>
<dbReference type="STRING" id="373903.Hore_15290"/>
<keyword evidence="4" id="KW-1185">Reference proteome</keyword>
<dbReference type="InterPro" id="IPR036869">
    <property type="entry name" value="J_dom_sf"/>
</dbReference>
<protein>
    <submittedName>
        <fullName evidence="3">Heat shock protein DnaJ domain protein</fullName>
    </submittedName>
</protein>
<name>B8CYA9_HALOH</name>
<keyword evidence="3" id="KW-0346">Stress response</keyword>
<evidence type="ECO:0000256" key="1">
    <source>
        <dbReference type="ARBA" id="ARBA00022705"/>
    </source>
</evidence>
<feature type="domain" description="J" evidence="2">
    <location>
        <begin position="13"/>
        <end position="71"/>
    </location>
</feature>
<dbReference type="SUPFAM" id="SSF46565">
    <property type="entry name" value="Chaperone J-domain"/>
    <property type="match status" value="1"/>
</dbReference>
<dbReference type="GO" id="GO:0006260">
    <property type="term" value="P:DNA replication"/>
    <property type="evidence" value="ECO:0007669"/>
    <property type="project" value="UniProtKB-KW"/>
</dbReference>
<evidence type="ECO:0000313" key="4">
    <source>
        <dbReference type="Proteomes" id="UP000000719"/>
    </source>
</evidence>
<organism evidence="3 4">
    <name type="scientific">Halothermothrix orenii (strain H 168 / OCM 544 / DSM 9562)</name>
    <dbReference type="NCBI Taxonomy" id="373903"/>
    <lineage>
        <taxon>Bacteria</taxon>
        <taxon>Bacillati</taxon>
        <taxon>Bacillota</taxon>
        <taxon>Clostridia</taxon>
        <taxon>Halanaerobiales</taxon>
        <taxon>Halothermotrichaceae</taxon>
        <taxon>Halothermothrix</taxon>
    </lineage>
</organism>
<dbReference type="InterPro" id="IPR001623">
    <property type="entry name" value="DnaJ_domain"/>
</dbReference>
<dbReference type="Pfam" id="PF00226">
    <property type="entry name" value="DnaJ"/>
    <property type="match status" value="1"/>
</dbReference>
<dbReference type="KEGG" id="hor:Hore_15290"/>
<accession>B8CYA9</accession>
<dbReference type="HOGENOM" id="CLU_177536_0_0_9"/>
<dbReference type="Gene3D" id="1.10.287.110">
    <property type="entry name" value="DnaJ domain"/>
    <property type="match status" value="1"/>
</dbReference>
<dbReference type="GO" id="GO:0016020">
    <property type="term" value="C:membrane"/>
    <property type="evidence" value="ECO:0007669"/>
    <property type="project" value="TreeGrafter"/>
</dbReference>
<reference evidence="3 4" key="1">
    <citation type="journal article" date="2009" name="PLoS ONE">
        <title>Genome analysis of the anaerobic thermohalophilic bacterium Halothermothrix orenii.</title>
        <authorList>
            <person name="Mavromatis K."/>
            <person name="Ivanova N."/>
            <person name="Anderson I."/>
            <person name="Lykidis A."/>
            <person name="Hooper S.D."/>
            <person name="Sun H."/>
            <person name="Kunin V."/>
            <person name="Lapidus A."/>
            <person name="Hugenholtz P."/>
            <person name="Patel B."/>
            <person name="Kyrpides N.C."/>
        </authorList>
    </citation>
    <scope>NUCLEOTIDE SEQUENCE [LARGE SCALE GENOMIC DNA]</scope>
    <source>
        <strain evidence="4">H 168 / OCM 544 / DSM 9562</strain>
    </source>
</reference>
<dbReference type="RefSeq" id="WP_012636461.1">
    <property type="nucleotide sequence ID" value="NC_011899.1"/>
</dbReference>
<proteinExistence type="predicted"/>
<dbReference type="PANTHER" id="PTHR44733">
    <property type="entry name" value="DNAJ HOMOLOG SUBFAMILY C MEMBER 22"/>
    <property type="match status" value="1"/>
</dbReference>
<evidence type="ECO:0000259" key="2">
    <source>
        <dbReference type="PROSITE" id="PS50076"/>
    </source>
</evidence>
<dbReference type="PRINTS" id="PR00625">
    <property type="entry name" value="JDOMAIN"/>
</dbReference>
<dbReference type="Proteomes" id="UP000000719">
    <property type="component" value="Chromosome"/>
</dbReference>
<dbReference type="eggNOG" id="COG0484">
    <property type="taxonomic scope" value="Bacteria"/>
</dbReference>
<dbReference type="EMBL" id="CP001098">
    <property type="protein sequence ID" value="ACL70278.1"/>
    <property type="molecule type" value="Genomic_DNA"/>
</dbReference>
<gene>
    <name evidence="3" type="ordered locus">Hore_15290</name>
</gene>
<dbReference type="OrthoDB" id="9779889at2"/>
<dbReference type="PANTHER" id="PTHR44733:SF1">
    <property type="entry name" value="DNAJ HOMOLOG SUBFAMILY C MEMBER 22"/>
    <property type="match status" value="1"/>
</dbReference>
<dbReference type="CDD" id="cd06257">
    <property type="entry name" value="DnaJ"/>
    <property type="match status" value="1"/>
</dbReference>
<evidence type="ECO:0000313" key="3">
    <source>
        <dbReference type="EMBL" id="ACL70278.1"/>
    </source>
</evidence>
<keyword evidence="1" id="KW-0235">DNA replication</keyword>
<sequence length="107" mass="12904">MQQKKLSPENVYKASRILDLGERASLADIKNRYRKLIKSWHPDKCNDKPEQCREKTKEITWAYEIIVSYCNNYLYSFKKDDIVNNLPVDIQMKERWKKQFMDGHFSL</sequence>
<dbReference type="AlphaFoldDB" id="B8CYA9"/>
<dbReference type="SMART" id="SM00271">
    <property type="entry name" value="DnaJ"/>
    <property type="match status" value="1"/>
</dbReference>